<dbReference type="PANTHER" id="PTHR24220">
    <property type="entry name" value="IMPORT ATP-BINDING PROTEIN"/>
    <property type="match status" value="1"/>
</dbReference>
<reference evidence="6 7" key="2">
    <citation type="journal article" date="2021" name="Syst. Appl. Microbiol.">
        <title>Phylogenetic classification of ten novel species belonging to the genus Bifidobacterium comprising B. phasiani sp. nov., B. pongonis sp. nov., B. saguinibicoloris sp. nov., B. colobi sp. nov., B. simiiventris sp. nov., B. santillanense sp. nov., B. miconis sp. nov., B. amazonense sp. nov., B. pluvialisilvae sp. nov., and B. miconisargentati sp. nov.</title>
        <authorList>
            <person name="Lugli G.A."/>
            <person name="Calvete-Torre I."/>
            <person name="Alessandri G."/>
            <person name="Milani C."/>
            <person name="Turroni F."/>
            <person name="Laiolo P."/>
            <person name="Ossiprandi M.C."/>
            <person name="Margolles A."/>
            <person name="Ruiz L."/>
            <person name="Ventura M."/>
        </authorList>
    </citation>
    <scope>NUCLEOTIDE SEQUENCE [LARGE SCALE GENOMIC DNA]</scope>
    <source>
        <strain evidence="6 7">MA1</strain>
    </source>
</reference>
<dbReference type="InterPro" id="IPR003593">
    <property type="entry name" value="AAA+_ATPase"/>
</dbReference>
<evidence type="ECO:0000256" key="1">
    <source>
        <dbReference type="ARBA" id="ARBA00022448"/>
    </source>
</evidence>
<feature type="domain" description="ABC transporter" evidence="5">
    <location>
        <begin position="2"/>
        <end position="258"/>
    </location>
</feature>
<keyword evidence="7" id="KW-1185">Reference proteome</keyword>
<keyword evidence="2" id="KW-0547">Nucleotide-binding</keyword>
<reference evidence="6 7" key="1">
    <citation type="journal article" date="2021" name="Environ. Microbiol.">
        <title>Genetic insights into the dark matter of the mammalian gut microbiota through targeted genome reconstruction.</title>
        <authorList>
            <person name="Lugli G.A."/>
            <person name="Alessandri G."/>
            <person name="Milani C."/>
            <person name="Viappiani A."/>
            <person name="Fontana F."/>
            <person name="Tarracchini C."/>
            <person name="Mancabelli L."/>
            <person name="Argentini C."/>
            <person name="Ruiz L."/>
            <person name="Margolles A."/>
            <person name="van Sinderen D."/>
            <person name="Turroni F."/>
            <person name="Ventura M."/>
        </authorList>
    </citation>
    <scope>NUCLEOTIDE SEQUENCE [LARGE SCALE GENOMIC DNA]</scope>
    <source>
        <strain evidence="6 7">MA1</strain>
    </source>
</reference>
<evidence type="ECO:0000256" key="2">
    <source>
        <dbReference type="ARBA" id="ARBA00022741"/>
    </source>
</evidence>
<gene>
    <name evidence="6" type="ORF">JS533_002980</name>
</gene>
<protein>
    <submittedName>
        <fullName evidence="6">ABC transporter ATP-binding protein</fullName>
    </submittedName>
</protein>
<dbReference type="RefSeq" id="WP_241513049.1">
    <property type="nucleotide sequence ID" value="NZ_JAFEJT020000007.1"/>
</dbReference>
<evidence type="ECO:0000259" key="5">
    <source>
        <dbReference type="PROSITE" id="PS50893"/>
    </source>
</evidence>
<feature type="compositionally biased region" description="Basic and acidic residues" evidence="4">
    <location>
        <begin position="115"/>
        <end position="124"/>
    </location>
</feature>
<dbReference type="InterPro" id="IPR003439">
    <property type="entry name" value="ABC_transporter-like_ATP-bd"/>
</dbReference>
<dbReference type="Pfam" id="PF00005">
    <property type="entry name" value="ABC_tran"/>
    <property type="match status" value="1"/>
</dbReference>
<sequence length="258" mass="27717">MLETHDLTREFRRRGKPFAAVDHVNLTVAPGEFVAIVGRSGNGKSTLLNLITGLLRPTGGSVTVDGRDVASLDDREASAMRNRTIGFVTQSATLLANLTVLDNVILPAAMAGDALRDTDGRPDMDATGDAVPSASRDDDMPDVIAPERLDDDDPLTFRAHDLLQSLQVDDLAGCYPKELSGGEMRRVSIARALMNRPKLLIADEPTGDLDAESTAIVMRLLRDVADGGTAVLMVTHDPDALAYVDRTLRMDRGLLSEA</sequence>
<dbReference type="InterPro" id="IPR017911">
    <property type="entry name" value="MacB-like_ATP-bd"/>
</dbReference>
<dbReference type="Proteomes" id="UP000710815">
    <property type="component" value="Unassembled WGS sequence"/>
</dbReference>
<dbReference type="SMART" id="SM00382">
    <property type="entry name" value="AAA"/>
    <property type="match status" value="1"/>
</dbReference>
<dbReference type="InterPro" id="IPR027417">
    <property type="entry name" value="P-loop_NTPase"/>
</dbReference>
<dbReference type="GO" id="GO:0005524">
    <property type="term" value="F:ATP binding"/>
    <property type="evidence" value="ECO:0007669"/>
    <property type="project" value="UniProtKB-KW"/>
</dbReference>
<dbReference type="CDD" id="cd03255">
    <property type="entry name" value="ABC_MJ0796_LolCDE_FtsE"/>
    <property type="match status" value="1"/>
</dbReference>
<dbReference type="SUPFAM" id="SSF52540">
    <property type="entry name" value="P-loop containing nucleoside triphosphate hydrolases"/>
    <property type="match status" value="1"/>
</dbReference>
<keyword evidence="3 6" id="KW-0067">ATP-binding</keyword>
<dbReference type="PANTHER" id="PTHR24220:SF662">
    <property type="entry name" value="ABC TRANSPORTER ATP-BINDING PROTEIN"/>
    <property type="match status" value="1"/>
</dbReference>
<dbReference type="Gene3D" id="3.40.50.300">
    <property type="entry name" value="P-loop containing nucleotide triphosphate hydrolases"/>
    <property type="match status" value="1"/>
</dbReference>
<organism evidence="6 7">
    <name type="scientific">Bifidobacterium amazonense</name>
    <dbReference type="NCBI Taxonomy" id="2809027"/>
    <lineage>
        <taxon>Bacteria</taxon>
        <taxon>Bacillati</taxon>
        <taxon>Actinomycetota</taxon>
        <taxon>Actinomycetes</taxon>
        <taxon>Bifidobacteriales</taxon>
        <taxon>Bifidobacteriaceae</taxon>
        <taxon>Bifidobacterium</taxon>
    </lineage>
</organism>
<dbReference type="InterPro" id="IPR015854">
    <property type="entry name" value="ABC_transpr_LolD-like"/>
</dbReference>
<evidence type="ECO:0000313" key="7">
    <source>
        <dbReference type="Proteomes" id="UP000710815"/>
    </source>
</evidence>
<evidence type="ECO:0000256" key="4">
    <source>
        <dbReference type="SAM" id="MobiDB-lite"/>
    </source>
</evidence>
<dbReference type="PROSITE" id="PS50893">
    <property type="entry name" value="ABC_TRANSPORTER_2"/>
    <property type="match status" value="1"/>
</dbReference>
<keyword evidence="1" id="KW-0813">Transport</keyword>
<name>A0ABS9VT31_9BIFI</name>
<dbReference type="EMBL" id="JAFEJT020000007">
    <property type="protein sequence ID" value="MCH9275242.1"/>
    <property type="molecule type" value="Genomic_DNA"/>
</dbReference>
<feature type="region of interest" description="Disordered" evidence="4">
    <location>
        <begin position="115"/>
        <end position="142"/>
    </location>
</feature>
<dbReference type="InterPro" id="IPR017871">
    <property type="entry name" value="ABC_transporter-like_CS"/>
</dbReference>
<comment type="caution">
    <text evidence="6">The sequence shown here is derived from an EMBL/GenBank/DDBJ whole genome shotgun (WGS) entry which is preliminary data.</text>
</comment>
<proteinExistence type="predicted"/>
<dbReference type="PROSITE" id="PS00211">
    <property type="entry name" value="ABC_TRANSPORTER_1"/>
    <property type="match status" value="1"/>
</dbReference>
<evidence type="ECO:0000313" key="6">
    <source>
        <dbReference type="EMBL" id="MCH9275242.1"/>
    </source>
</evidence>
<accession>A0ABS9VT31</accession>
<evidence type="ECO:0000256" key="3">
    <source>
        <dbReference type="ARBA" id="ARBA00022840"/>
    </source>
</evidence>